<dbReference type="GO" id="GO:0005737">
    <property type="term" value="C:cytoplasm"/>
    <property type="evidence" value="ECO:0007669"/>
    <property type="project" value="TreeGrafter"/>
</dbReference>
<dbReference type="AlphaFoldDB" id="A0A915DLF7"/>
<feature type="region of interest" description="Disordered" evidence="3">
    <location>
        <begin position="359"/>
        <end position="447"/>
    </location>
</feature>
<reference evidence="6" key="1">
    <citation type="submission" date="2022-11" db="UniProtKB">
        <authorList>
            <consortium name="WormBaseParasite"/>
        </authorList>
    </citation>
    <scope>IDENTIFICATION</scope>
</reference>
<dbReference type="InterPro" id="IPR051230">
    <property type="entry name" value="APP-Binding"/>
</dbReference>
<evidence type="ECO:0000256" key="3">
    <source>
        <dbReference type="SAM" id="MobiDB-lite"/>
    </source>
</evidence>
<feature type="compositionally biased region" description="Polar residues" evidence="3">
    <location>
        <begin position="537"/>
        <end position="546"/>
    </location>
</feature>
<feature type="compositionally biased region" description="Polar residues" evidence="3">
    <location>
        <begin position="560"/>
        <end position="580"/>
    </location>
</feature>
<dbReference type="PROSITE" id="PS01179">
    <property type="entry name" value="PID"/>
    <property type="match status" value="1"/>
</dbReference>
<feature type="domain" description="PID" evidence="4">
    <location>
        <begin position="719"/>
        <end position="805"/>
    </location>
</feature>
<dbReference type="Gene3D" id="2.30.29.30">
    <property type="entry name" value="Pleckstrin-homology domain (PH domain)/Phosphotyrosine-binding domain (PTB)"/>
    <property type="match status" value="1"/>
</dbReference>
<dbReference type="Proteomes" id="UP000887574">
    <property type="component" value="Unplaced"/>
</dbReference>
<feature type="region of interest" description="Disordered" evidence="3">
    <location>
        <begin position="1"/>
        <end position="51"/>
    </location>
</feature>
<feature type="compositionally biased region" description="Polar residues" evidence="3">
    <location>
        <begin position="375"/>
        <end position="385"/>
    </location>
</feature>
<dbReference type="PANTHER" id="PTHR12345:SF16">
    <property type="entry name" value="X11L, ISOFORM F-RELATED"/>
    <property type="match status" value="1"/>
</dbReference>
<dbReference type="GO" id="GO:0043197">
    <property type="term" value="C:dendritic spine"/>
    <property type="evidence" value="ECO:0007669"/>
    <property type="project" value="TreeGrafter"/>
</dbReference>
<feature type="compositionally biased region" description="Pro residues" evidence="3">
    <location>
        <begin position="409"/>
        <end position="418"/>
    </location>
</feature>
<keyword evidence="2" id="KW-0677">Repeat</keyword>
<proteinExistence type="predicted"/>
<feature type="compositionally biased region" description="Polar residues" evidence="3">
    <location>
        <begin position="210"/>
        <end position="221"/>
    </location>
</feature>
<dbReference type="Pfam" id="PF00640">
    <property type="entry name" value="PID"/>
    <property type="match status" value="1"/>
</dbReference>
<feature type="region of interest" description="Disordered" evidence="3">
    <location>
        <begin position="537"/>
        <end position="637"/>
    </location>
</feature>
<dbReference type="WBParaSite" id="jg20606.3">
    <property type="protein sequence ID" value="jg20606.3"/>
    <property type="gene ID" value="jg20606"/>
</dbReference>
<evidence type="ECO:0000313" key="6">
    <source>
        <dbReference type="WBParaSite" id="jg20606.3"/>
    </source>
</evidence>
<protein>
    <submittedName>
        <fullName evidence="6">PID domain-containing protein</fullName>
    </submittedName>
</protein>
<dbReference type="GO" id="GO:0005886">
    <property type="term" value="C:plasma membrane"/>
    <property type="evidence" value="ECO:0007669"/>
    <property type="project" value="TreeGrafter"/>
</dbReference>
<accession>A0A915DLF7</accession>
<feature type="region of interest" description="Disordered" evidence="3">
    <location>
        <begin position="649"/>
        <end position="705"/>
    </location>
</feature>
<keyword evidence="5" id="KW-1185">Reference proteome</keyword>
<sequence length="808" mass="87201">MATSSNGSIGEVVSDLPAASTSSPVIEDASSRSTDLPAPKSQQQPLFSNPFMAPFLPQTAQLHPFSEIHLRGRGVHMTDPATIPLQSQGGSDEIAIGEAICTRLMLAAHGQEQNALSEGDKKSRATSLNSELNDAFGMGPTIHSQQSTSSSSLLSSFTVDPEKVASSIALLDVQSSVSEHKIDSAVPLTILSETTSPQPLPENKSEHRSSTSPPSQGTVQQMCPVSNMTEVVETVRQEMESTSLPEEHPVIEWAAQDEAQAKAVEEPEIVEQEDQKAATVAKKAAPSSHNHMQHDQRTSELIKKQINEIEREISRRIQNKNVKKMDEAELAQLLSDHGFGNFVGFANTPLLADQSAIPYRPSASSTSEDISESTKASLNQLRSSFSPPPHHLEGEPTGSGGGPLTMPQTTPPPPPPPHQHYFAGGATNGGVPSPFGQLYHPTQHHQVQQMPAVASPFYGAALQQHLPQHQQFYQQQHPSRFGGMVNNNGAGQPSSTPPIMSNISAEMAAALLQQLQQQNPGLIQNLVEQQHQMQYNNSGGAAAQNTPGPAMIPAPPLPINNVSRKTNGAQQQQPPNNLNRKLSAGSTTSSTTSKSTVRSVGNARGTLDENGWFDISKRHGKTSNGAGEDKENGTDPVWVMRDSYLKRLQREEQRDKELISSEKEEGDEEKSGSARHANAGDQEEEDGKVSVAGVLPTTKKSSTNKKEVMVHEPAVLIEGVLFRARYLGSTQLVCDGRPTKTSRMAQAQEAVARVKAPDGEIQPSTEIDLFISTEKIMRISETDVRQDILMDHSLRSISYIADIGDLVV</sequence>
<dbReference type="PANTHER" id="PTHR12345">
    <property type="entry name" value="SYNTENIN RELATED"/>
    <property type="match status" value="1"/>
</dbReference>
<feature type="compositionally biased region" description="Basic and acidic residues" evidence="3">
    <location>
        <begin position="649"/>
        <end position="663"/>
    </location>
</feature>
<evidence type="ECO:0000259" key="4">
    <source>
        <dbReference type="PROSITE" id="PS01179"/>
    </source>
</evidence>
<name>A0A915DLF7_9BILA</name>
<evidence type="ECO:0000256" key="1">
    <source>
        <dbReference type="ARBA" id="ARBA00022448"/>
    </source>
</evidence>
<organism evidence="5 6">
    <name type="scientific">Ditylenchus dipsaci</name>
    <dbReference type="NCBI Taxonomy" id="166011"/>
    <lineage>
        <taxon>Eukaryota</taxon>
        <taxon>Metazoa</taxon>
        <taxon>Ecdysozoa</taxon>
        <taxon>Nematoda</taxon>
        <taxon>Chromadorea</taxon>
        <taxon>Rhabditida</taxon>
        <taxon>Tylenchina</taxon>
        <taxon>Tylenchomorpha</taxon>
        <taxon>Sphaerularioidea</taxon>
        <taxon>Anguinidae</taxon>
        <taxon>Anguininae</taxon>
        <taxon>Ditylenchus</taxon>
    </lineage>
</organism>
<keyword evidence="1" id="KW-0813">Transport</keyword>
<dbReference type="InterPro" id="IPR006020">
    <property type="entry name" value="PTB/PI_dom"/>
</dbReference>
<dbReference type="GO" id="GO:0007268">
    <property type="term" value="P:chemical synaptic transmission"/>
    <property type="evidence" value="ECO:0007669"/>
    <property type="project" value="TreeGrafter"/>
</dbReference>
<feature type="region of interest" description="Disordered" evidence="3">
    <location>
        <begin position="188"/>
        <end position="221"/>
    </location>
</feature>
<evidence type="ECO:0000313" key="5">
    <source>
        <dbReference type="Proteomes" id="UP000887574"/>
    </source>
</evidence>
<evidence type="ECO:0000256" key="2">
    <source>
        <dbReference type="ARBA" id="ARBA00022737"/>
    </source>
</evidence>
<dbReference type="InterPro" id="IPR011993">
    <property type="entry name" value="PH-like_dom_sf"/>
</dbReference>
<feature type="compositionally biased region" description="Low complexity" evidence="3">
    <location>
        <begin position="586"/>
        <end position="596"/>
    </location>
</feature>
<dbReference type="SUPFAM" id="SSF50729">
    <property type="entry name" value="PH domain-like"/>
    <property type="match status" value="1"/>
</dbReference>